<protein>
    <submittedName>
        <fullName evidence="2">Uncharacterized protein</fullName>
    </submittedName>
</protein>
<reference evidence="2" key="1">
    <citation type="journal article" date="2015" name="Nature">
        <title>Complex archaea that bridge the gap between prokaryotes and eukaryotes.</title>
        <authorList>
            <person name="Spang A."/>
            <person name="Saw J.H."/>
            <person name="Jorgensen S.L."/>
            <person name="Zaremba-Niedzwiedzka K."/>
            <person name="Martijn J."/>
            <person name="Lind A.E."/>
            <person name="van Eijk R."/>
            <person name="Schleper C."/>
            <person name="Guy L."/>
            <person name="Ettema T.J."/>
        </authorList>
    </citation>
    <scope>NUCLEOTIDE SEQUENCE</scope>
</reference>
<accession>A0A0F9L0D8</accession>
<keyword evidence="1" id="KW-0812">Transmembrane</keyword>
<feature type="transmembrane region" description="Helical" evidence="1">
    <location>
        <begin position="15"/>
        <end position="37"/>
    </location>
</feature>
<keyword evidence="1" id="KW-1133">Transmembrane helix</keyword>
<gene>
    <name evidence="2" type="ORF">LCGC14_1261960</name>
</gene>
<evidence type="ECO:0000313" key="2">
    <source>
        <dbReference type="EMBL" id="KKM88119.1"/>
    </source>
</evidence>
<dbReference type="EMBL" id="LAZR01007005">
    <property type="protein sequence ID" value="KKM88119.1"/>
    <property type="molecule type" value="Genomic_DNA"/>
</dbReference>
<name>A0A0F9L0D8_9ZZZZ</name>
<keyword evidence="1" id="KW-0472">Membrane</keyword>
<organism evidence="2">
    <name type="scientific">marine sediment metagenome</name>
    <dbReference type="NCBI Taxonomy" id="412755"/>
    <lineage>
        <taxon>unclassified sequences</taxon>
        <taxon>metagenomes</taxon>
        <taxon>ecological metagenomes</taxon>
    </lineage>
</organism>
<comment type="caution">
    <text evidence="2">The sequence shown here is derived from an EMBL/GenBank/DDBJ whole genome shotgun (WGS) entry which is preliminary data.</text>
</comment>
<sequence>MPNFFDGLGELTSALVYFIYGGILVGIFVLAPYNIWYDGTSYPNLRRTCLTAEDHVSSEESQLRSLLESKKFYESRFDTAYYTSRSQDLAEIYQKLRQNKIDLKRVKVAQKEACYTNDAHVVYDYNVLTYHIYYFMVSYIHPLFSKGSALQV</sequence>
<proteinExistence type="predicted"/>
<evidence type="ECO:0000256" key="1">
    <source>
        <dbReference type="SAM" id="Phobius"/>
    </source>
</evidence>
<dbReference type="AlphaFoldDB" id="A0A0F9L0D8"/>